<evidence type="ECO:0000313" key="1">
    <source>
        <dbReference type="EMBL" id="KHD06503.1"/>
    </source>
</evidence>
<gene>
    <name evidence="1" type="ORF">PN36_08020</name>
</gene>
<dbReference type="AlphaFoldDB" id="A0A0A6P6U0"/>
<accession>A0A0A6P6U0</accession>
<organism evidence="1 2">
    <name type="scientific">Candidatus Thiomargarita nelsonii</name>
    <dbReference type="NCBI Taxonomy" id="1003181"/>
    <lineage>
        <taxon>Bacteria</taxon>
        <taxon>Pseudomonadati</taxon>
        <taxon>Pseudomonadota</taxon>
        <taxon>Gammaproteobacteria</taxon>
        <taxon>Thiotrichales</taxon>
        <taxon>Thiotrichaceae</taxon>
        <taxon>Thiomargarita</taxon>
    </lineage>
</organism>
<comment type="caution">
    <text evidence="1">The sequence shown here is derived from an EMBL/GenBank/DDBJ whole genome shotgun (WGS) entry which is preliminary data.</text>
</comment>
<evidence type="ECO:0000313" key="2">
    <source>
        <dbReference type="Proteomes" id="UP000030428"/>
    </source>
</evidence>
<name>A0A0A6P6U0_9GAMM</name>
<sequence length="242" mass="26980">MSERKAIYYGQVELIPGIVCDGYILDDDTAVMSERGTADLLGMKHASLQSVAVNWPPKTLNSFIDNDFSVAVKSVEVIADNNPHKGRRINVYDTSFIESFIRGYALAFANETLRPNQKHIGKRCSILACALIKTVLDTAIKQACGLSPNIQQTAQKNYIDAVKLIKEFGFTCTAGDDIAIKKDITQFLNVPESTLNSFLRKHKSDIQPIRLNSTTIRSFGGKASRMNGYHLDDVTKRLCHWH</sequence>
<dbReference type="EMBL" id="JSZA02000023">
    <property type="protein sequence ID" value="KHD06503.1"/>
    <property type="molecule type" value="Genomic_DNA"/>
</dbReference>
<reference evidence="1 2" key="1">
    <citation type="journal article" date="2016" name="Front. Microbiol.">
        <title>Single-Cell (Meta-)Genomics of a Dimorphic Candidatus Thiomargarita nelsonii Reveals Genomic Plasticity.</title>
        <authorList>
            <person name="Flood B.E."/>
            <person name="Fliss P."/>
            <person name="Jones D.S."/>
            <person name="Dick G.J."/>
            <person name="Jain S."/>
            <person name="Kaster A.K."/>
            <person name="Winkel M."/>
            <person name="Mussmann M."/>
            <person name="Bailey J."/>
        </authorList>
    </citation>
    <scope>NUCLEOTIDE SEQUENCE [LARGE SCALE GENOMIC DNA]</scope>
    <source>
        <strain evidence="1">Hydrate Ridge</strain>
    </source>
</reference>
<keyword evidence="2" id="KW-1185">Reference proteome</keyword>
<dbReference type="Proteomes" id="UP000030428">
    <property type="component" value="Unassembled WGS sequence"/>
</dbReference>
<proteinExistence type="predicted"/>
<protein>
    <submittedName>
        <fullName evidence="1">Uncharacterized protein</fullName>
    </submittedName>
</protein>